<gene>
    <name evidence="1" type="ORF">EHS19_01800</name>
</gene>
<protein>
    <recommendedName>
        <fullName evidence="3">XRE family transcriptional regulator</fullName>
    </recommendedName>
</protein>
<dbReference type="SUPFAM" id="SSF47413">
    <property type="entry name" value="lambda repressor-like DNA-binding domains"/>
    <property type="match status" value="1"/>
</dbReference>
<sequence>MATSALETRFTDRARAVLASQGISVSEYAEKTGQTFDMASRRLNGKVKVSITDLANFAELTGYDPCEFLEDEFVLKPAVLAGREAA</sequence>
<evidence type="ECO:0000313" key="2">
    <source>
        <dbReference type="Proteomes" id="UP000326336"/>
    </source>
</evidence>
<dbReference type="Proteomes" id="UP000326336">
    <property type="component" value="Unassembled WGS sequence"/>
</dbReference>
<reference evidence="1 2" key="1">
    <citation type="journal article" date="2019" name="Int. J. Syst. Evol. Microbiol.">
        <title>Bifidobacterium jacchi sp. nov., isolated from the faeces of a baby common marmoset (Callithrix jacchus).</title>
        <authorList>
            <person name="Modesto M."/>
            <person name="Watanabe K."/>
            <person name="Arita M."/>
            <person name="Satti M."/>
            <person name="Oki K."/>
            <person name="Sciavilla P."/>
            <person name="Patavino C."/>
            <person name="Camma C."/>
            <person name="Michelini S."/>
            <person name="Sgorbati B."/>
            <person name="Mattarelli P."/>
        </authorList>
    </citation>
    <scope>NUCLEOTIDE SEQUENCE [LARGE SCALE GENOMIC DNA]</scope>
    <source>
        <strain evidence="1 2">MRM 9.3</strain>
    </source>
</reference>
<dbReference type="GO" id="GO:0003677">
    <property type="term" value="F:DNA binding"/>
    <property type="evidence" value="ECO:0007669"/>
    <property type="project" value="InterPro"/>
</dbReference>
<comment type="caution">
    <text evidence="1">The sequence shown here is derived from an EMBL/GenBank/DDBJ whole genome shotgun (WGS) entry which is preliminary data.</text>
</comment>
<organism evidence="1 2">
    <name type="scientific">Bifidobacterium jacchi</name>
    <dbReference type="NCBI Taxonomy" id="2490545"/>
    <lineage>
        <taxon>Bacteria</taxon>
        <taxon>Bacillati</taxon>
        <taxon>Actinomycetota</taxon>
        <taxon>Actinomycetes</taxon>
        <taxon>Bifidobacteriales</taxon>
        <taxon>Bifidobacteriaceae</taxon>
        <taxon>Bifidobacterium</taxon>
    </lineage>
</organism>
<evidence type="ECO:0008006" key="3">
    <source>
        <dbReference type="Google" id="ProtNLM"/>
    </source>
</evidence>
<accession>A0A5N5RNR6</accession>
<evidence type="ECO:0000313" key="1">
    <source>
        <dbReference type="EMBL" id="KAB5608381.1"/>
    </source>
</evidence>
<proteinExistence type="predicted"/>
<dbReference type="InterPro" id="IPR010982">
    <property type="entry name" value="Lambda_DNA-bd_dom_sf"/>
</dbReference>
<dbReference type="Gene3D" id="1.10.260.40">
    <property type="entry name" value="lambda repressor-like DNA-binding domains"/>
    <property type="match status" value="1"/>
</dbReference>
<dbReference type="EMBL" id="RQSP01000003">
    <property type="protein sequence ID" value="KAB5608381.1"/>
    <property type="molecule type" value="Genomic_DNA"/>
</dbReference>
<dbReference type="RefSeq" id="WP_151916070.1">
    <property type="nucleotide sequence ID" value="NZ_RQSP01000003.1"/>
</dbReference>
<keyword evidence="2" id="KW-1185">Reference proteome</keyword>
<dbReference type="OrthoDB" id="3239762at2"/>
<dbReference type="CDD" id="cd00093">
    <property type="entry name" value="HTH_XRE"/>
    <property type="match status" value="1"/>
</dbReference>
<name>A0A5N5RNR6_9BIFI</name>
<dbReference type="AlphaFoldDB" id="A0A5N5RNR6"/>
<dbReference type="InterPro" id="IPR001387">
    <property type="entry name" value="Cro/C1-type_HTH"/>
</dbReference>